<evidence type="ECO:0000313" key="7">
    <source>
        <dbReference type="Proteomes" id="UP000215914"/>
    </source>
</evidence>
<feature type="region of interest" description="Disordered" evidence="1">
    <location>
        <begin position="322"/>
        <end position="374"/>
    </location>
</feature>
<protein>
    <recommendedName>
        <fullName evidence="4">DUF7356 domain-containing protein</fullName>
    </recommendedName>
</protein>
<proteinExistence type="predicted"/>
<dbReference type="PANTHER" id="PTHR34200">
    <property type="entry name" value="DENTIN SIALOPHOSPHOPROTEIN-LIKE ISOFORM X1"/>
    <property type="match status" value="1"/>
</dbReference>
<evidence type="ECO:0000313" key="5">
    <source>
        <dbReference type="EMBL" id="KAF5800868.1"/>
    </source>
</evidence>
<dbReference type="Proteomes" id="UP000215914">
    <property type="component" value="Chromosome 6"/>
</dbReference>
<feature type="signal peptide" evidence="3">
    <location>
        <begin position="1"/>
        <end position="24"/>
    </location>
</feature>
<dbReference type="EMBL" id="MNCJ02000321">
    <property type="protein sequence ID" value="KAF5800868.1"/>
    <property type="molecule type" value="Genomic_DNA"/>
</dbReference>
<sequence length="374" mass="40822">MKLNLTFLVPLFLILIIVVHCVNSDPEVKKNAHDDLGTETRTKTDPKVALNENSSTSGSNIESKPVNPDPSKKDKVSNDVTNGNVDKTTKSVPSKPLVDKETGNLQKGSKDKDLVDNVENKSETDNGSGSKGVPKEDNLPNMRKGSFRGEQCDSSFKCTIGNGENHGMIACLSVPGDESTEVSLIIQNKGKGPLDVNISAPNFVRLDKPKVTIQENDDQKVMVSIGEGKTEKLITLKTLEGSCSLDFMDFLTHNPMKKSNYASQLTYTSLFRRTPFLGLLSLALILVIVSVVVCVTYQKRRFVNSGAKYQKLDAELPVSGGPKVDFDQKDGWDDNWSDDWGDVEAPSTPSMPLTPSISSAGVSSRRVNKDAWKD</sequence>
<dbReference type="Pfam" id="PF24053">
    <property type="entry name" value="DUF7356"/>
    <property type="match status" value="1"/>
</dbReference>
<evidence type="ECO:0000313" key="6">
    <source>
        <dbReference type="EMBL" id="OTG21980.1"/>
    </source>
</evidence>
<reference evidence="6" key="2">
    <citation type="submission" date="2017-02" db="EMBL/GenBank/DDBJ databases">
        <title>Sunflower complete genome.</title>
        <authorList>
            <person name="Langlade N."/>
            <person name="Munos S."/>
        </authorList>
    </citation>
    <scope>NUCLEOTIDE SEQUENCE [LARGE SCALE GENOMIC DNA]</scope>
    <source>
        <tissue evidence="6">Leaves</tissue>
    </source>
</reference>
<reference evidence="5" key="3">
    <citation type="submission" date="2020-06" db="EMBL/GenBank/DDBJ databases">
        <title>Helianthus annuus Genome sequencing and assembly Release 2.</title>
        <authorList>
            <person name="Gouzy J."/>
            <person name="Langlade N."/>
            <person name="Munos S."/>
        </authorList>
    </citation>
    <scope>NUCLEOTIDE SEQUENCE</scope>
    <source>
        <tissue evidence="5">Leaves</tissue>
    </source>
</reference>
<dbReference type="PANTHER" id="PTHR34200:SF8">
    <property type="entry name" value="TRANSMEMBRANE PROTEIN"/>
    <property type="match status" value="1"/>
</dbReference>
<evidence type="ECO:0000256" key="2">
    <source>
        <dbReference type="SAM" id="Phobius"/>
    </source>
</evidence>
<keyword evidence="7" id="KW-1185">Reference proteome</keyword>
<dbReference type="AlphaFoldDB" id="A0A251UF47"/>
<feature type="domain" description="DUF7356" evidence="4">
    <location>
        <begin position="145"/>
        <end position="248"/>
    </location>
</feature>
<organism evidence="6 7">
    <name type="scientific">Helianthus annuus</name>
    <name type="common">Common sunflower</name>
    <dbReference type="NCBI Taxonomy" id="4232"/>
    <lineage>
        <taxon>Eukaryota</taxon>
        <taxon>Viridiplantae</taxon>
        <taxon>Streptophyta</taxon>
        <taxon>Embryophyta</taxon>
        <taxon>Tracheophyta</taxon>
        <taxon>Spermatophyta</taxon>
        <taxon>Magnoliopsida</taxon>
        <taxon>eudicotyledons</taxon>
        <taxon>Gunneridae</taxon>
        <taxon>Pentapetalae</taxon>
        <taxon>asterids</taxon>
        <taxon>campanulids</taxon>
        <taxon>Asterales</taxon>
        <taxon>Asteraceae</taxon>
        <taxon>Asteroideae</taxon>
        <taxon>Heliantheae alliance</taxon>
        <taxon>Heliantheae</taxon>
        <taxon>Helianthus</taxon>
    </lineage>
</organism>
<feature type="compositionally biased region" description="Basic and acidic residues" evidence="1">
    <location>
        <begin position="28"/>
        <end position="46"/>
    </location>
</feature>
<keyword evidence="2" id="KW-1133">Transmembrane helix</keyword>
<dbReference type="OMA" id="GAPNMTI"/>
<feature type="compositionally biased region" description="Polar residues" evidence="1">
    <location>
        <begin position="78"/>
        <end position="92"/>
    </location>
</feature>
<gene>
    <name evidence="6" type="ORF">HannXRQ_Chr06g0166511</name>
    <name evidence="5" type="ORF">HanXRQr2_Chr06g0241581</name>
</gene>
<keyword evidence="3" id="KW-0732">Signal</keyword>
<dbReference type="Gramene" id="mRNA:HanXRQr2_Chr06g0241581">
    <property type="protein sequence ID" value="mRNA:HanXRQr2_Chr06g0241581"/>
    <property type="gene ID" value="HanXRQr2_Chr06g0241581"/>
</dbReference>
<keyword evidence="2" id="KW-0472">Membrane</keyword>
<feature type="transmembrane region" description="Helical" evidence="2">
    <location>
        <begin position="276"/>
        <end position="297"/>
    </location>
</feature>
<reference evidence="5 7" key="1">
    <citation type="journal article" date="2017" name="Nature">
        <title>The sunflower genome provides insights into oil metabolism, flowering and Asterid evolution.</title>
        <authorList>
            <person name="Badouin H."/>
            <person name="Gouzy J."/>
            <person name="Grassa C.J."/>
            <person name="Murat F."/>
            <person name="Staton S.E."/>
            <person name="Cottret L."/>
            <person name="Lelandais-Briere C."/>
            <person name="Owens G.L."/>
            <person name="Carrere S."/>
            <person name="Mayjonade B."/>
            <person name="Legrand L."/>
            <person name="Gill N."/>
            <person name="Kane N.C."/>
            <person name="Bowers J.E."/>
            <person name="Hubner S."/>
            <person name="Bellec A."/>
            <person name="Berard A."/>
            <person name="Berges H."/>
            <person name="Blanchet N."/>
            <person name="Boniface M.C."/>
            <person name="Brunel D."/>
            <person name="Catrice O."/>
            <person name="Chaidir N."/>
            <person name="Claudel C."/>
            <person name="Donnadieu C."/>
            <person name="Faraut T."/>
            <person name="Fievet G."/>
            <person name="Helmstetter N."/>
            <person name="King M."/>
            <person name="Knapp S.J."/>
            <person name="Lai Z."/>
            <person name="Le Paslier M.C."/>
            <person name="Lippi Y."/>
            <person name="Lorenzon L."/>
            <person name="Mandel J.R."/>
            <person name="Marage G."/>
            <person name="Marchand G."/>
            <person name="Marquand E."/>
            <person name="Bret-Mestries E."/>
            <person name="Morien E."/>
            <person name="Nambeesan S."/>
            <person name="Nguyen T."/>
            <person name="Pegot-Espagnet P."/>
            <person name="Pouilly N."/>
            <person name="Raftis F."/>
            <person name="Sallet E."/>
            <person name="Schiex T."/>
            <person name="Thomas J."/>
            <person name="Vandecasteele C."/>
            <person name="Vares D."/>
            <person name="Vear F."/>
            <person name="Vautrin S."/>
            <person name="Crespi M."/>
            <person name="Mangin B."/>
            <person name="Burke J.M."/>
            <person name="Salse J."/>
            <person name="Munos S."/>
            <person name="Vincourt P."/>
            <person name="Rieseberg L.H."/>
            <person name="Langlade N.B."/>
        </authorList>
    </citation>
    <scope>NUCLEOTIDE SEQUENCE [LARGE SCALE GENOMIC DNA]</scope>
    <source>
        <strain evidence="7">cv. SF193</strain>
        <tissue evidence="5">Leaves</tissue>
    </source>
</reference>
<dbReference type="OrthoDB" id="1936430at2759"/>
<name>A0A251UF47_HELAN</name>
<dbReference type="InParanoid" id="A0A251UF47"/>
<feature type="compositionally biased region" description="Polar residues" evidence="1">
    <location>
        <begin position="347"/>
        <end position="362"/>
    </location>
</feature>
<feature type="compositionally biased region" description="Polar residues" evidence="1">
    <location>
        <begin position="51"/>
        <end position="62"/>
    </location>
</feature>
<feature type="compositionally biased region" description="Basic and acidic residues" evidence="1">
    <location>
        <begin position="97"/>
        <end position="124"/>
    </location>
</feature>
<feature type="compositionally biased region" description="Acidic residues" evidence="1">
    <location>
        <begin position="333"/>
        <end position="342"/>
    </location>
</feature>
<dbReference type="InterPro" id="IPR055780">
    <property type="entry name" value="DUF7356"/>
</dbReference>
<evidence type="ECO:0000256" key="1">
    <source>
        <dbReference type="SAM" id="MobiDB-lite"/>
    </source>
</evidence>
<dbReference type="FunCoup" id="A0A251UF47">
    <property type="interactions" value="2623"/>
</dbReference>
<evidence type="ECO:0000256" key="3">
    <source>
        <dbReference type="SAM" id="SignalP"/>
    </source>
</evidence>
<feature type="region of interest" description="Disordered" evidence="1">
    <location>
        <begin position="28"/>
        <end position="148"/>
    </location>
</feature>
<dbReference type="EMBL" id="CM007895">
    <property type="protein sequence ID" value="OTG21980.1"/>
    <property type="molecule type" value="Genomic_DNA"/>
</dbReference>
<accession>A0A251UF47</accession>
<evidence type="ECO:0000259" key="4">
    <source>
        <dbReference type="Pfam" id="PF24053"/>
    </source>
</evidence>
<keyword evidence="2" id="KW-0812">Transmembrane</keyword>
<feature type="chain" id="PRO_5013123656" description="DUF7356 domain-containing protein" evidence="3">
    <location>
        <begin position="25"/>
        <end position="374"/>
    </location>
</feature>
<dbReference type="STRING" id="4232.A0A251UF47"/>